<reference evidence="2 3" key="1">
    <citation type="submission" date="2020-08" db="EMBL/GenBank/DDBJ databases">
        <title>Genomic Encyclopedia of Type Strains, Phase IV (KMG-V): Genome sequencing to study the core and pangenomes of soil and plant-associated prokaryotes.</title>
        <authorList>
            <person name="Whitman W."/>
        </authorList>
    </citation>
    <scope>NUCLEOTIDE SEQUENCE [LARGE SCALE GENOMIC DNA]</scope>
    <source>
        <strain evidence="2 3">DSM 7078</strain>
    </source>
</reference>
<comment type="caution">
    <text evidence="2">The sequence shown here is derived from an EMBL/GenBank/DDBJ whole genome shotgun (WGS) entry which is preliminary data.</text>
</comment>
<protein>
    <submittedName>
        <fullName evidence="2">SPP1 gp7 family putative phage head morphogenesis protein</fullName>
    </submittedName>
</protein>
<dbReference type="Proteomes" id="UP000584706">
    <property type="component" value="Unassembled WGS sequence"/>
</dbReference>
<organism evidence="2 3">
    <name type="scientific">Methanococcus maripaludis</name>
    <name type="common">Methanococcus deltae</name>
    <dbReference type="NCBI Taxonomy" id="39152"/>
    <lineage>
        <taxon>Archaea</taxon>
        <taxon>Methanobacteriati</taxon>
        <taxon>Methanobacteriota</taxon>
        <taxon>Methanomada group</taxon>
        <taxon>Methanococci</taxon>
        <taxon>Methanococcales</taxon>
        <taxon>Methanococcaceae</taxon>
        <taxon>Methanococcus</taxon>
    </lineage>
</organism>
<sequence>MNEGGVAVNVISSDSSGNIIEHVTPGAEITASEPTNVKDDDTLDLGADWELDIAKDPAVTMALRGLLTNVFTPFDVVGYDGKRVPPKIRREISDIIDGSRKALQKALIDYLLRDRCYLYAGSVFNRLPYDSTFKERVDSKNVHEMFLKYTTSIIAPDADKWWDSDPEEKTVIIAPPYVHTHFTDKKYICRDSVYLTVQENILPLGDTIKKIVDEKSKLTLAVVPLMIQKCLIPTIVTISKDSTTVQTLKKALQNWQNRTRVAVQGDPNDTKIEVISIGKGVPKDLVEFITQLYASEIFMAFGQSINTVKASGQELSTSKTVENTILRIVRGFQNEVENWVAELLVKKNYLGYGIKFSSPNPDHELNELIKMEKLVAIKEKEQTTGFDFSVLIEKIFPSNEYGEIIASTIGLDEDEVDELLKWAETGKKGLSYINDPERLAELEKEGKKLAKIVEKLDGVGDKFGKESFENFVNWVKDHWENKDYDDFIAHYDDLLREFTHEEMDSFFLDYVAPAMNELQIYDDMPQDLIDVIKPHWDSAFGSVYSSYSQSVRKVLNDGVLKGMGEEDIKRKLLEVVDDMEGYKLQALAREELSKTYNITRAKKYWNDPVVRLSMEDEHVRDSHKKLHGVVFIPKEHPELIPPDGYGCRCFTSPYTGIFKGGVQKA</sequence>
<evidence type="ECO:0000259" key="1">
    <source>
        <dbReference type="Pfam" id="PF04233"/>
    </source>
</evidence>
<dbReference type="Pfam" id="PF04233">
    <property type="entry name" value="Phage_Mu_F"/>
    <property type="match status" value="1"/>
</dbReference>
<feature type="domain" description="Phage head morphogenesis" evidence="1">
    <location>
        <begin position="549"/>
        <end position="650"/>
    </location>
</feature>
<proteinExistence type="predicted"/>
<dbReference type="NCBIfam" id="TIGR01641">
    <property type="entry name" value="phageSPP1_gp7"/>
    <property type="match status" value="1"/>
</dbReference>
<accession>A0A7J9S086</accession>
<gene>
    <name evidence="2" type="ORF">HNP97_001391</name>
</gene>
<dbReference type="InterPro" id="IPR006528">
    <property type="entry name" value="Phage_head_morphogenesis_dom"/>
</dbReference>
<dbReference type="EMBL" id="JACHIQ010000002">
    <property type="protein sequence ID" value="MBB6067881.1"/>
    <property type="molecule type" value="Genomic_DNA"/>
</dbReference>
<dbReference type="RefSeq" id="WP_183546947.1">
    <property type="nucleotide sequence ID" value="NZ_JACHIQ010000002.1"/>
</dbReference>
<evidence type="ECO:0000313" key="3">
    <source>
        <dbReference type="Proteomes" id="UP000584706"/>
    </source>
</evidence>
<evidence type="ECO:0000313" key="2">
    <source>
        <dbReference type="EMBL" id="MBB6067881.1"/>
    </source>
</evidence>
<name>A0A7J9S086_METMI</name>
<dbReference type="AlphaFoldDB" id="A0A7J9S086"/>